<feature type="active site" evidence="7 8">
    <location>
        <position position="148"/>
    </location>
</feature>
<keyword evidence="5 7" id="KW-0560">Oxidoreductase</keyword>
<dbReference type="GO" id="GO:0005737">
    <property type="term" value="C:cytoplasm"/>
    <property type="evidence" value="ECO:0007669"/>
    <property type="project" value="UniProtKB-SubCell"/>
</dbReference>
<dbReference type="CDD" id="cd23934">
    <property type="entry name" value="AGPR_1_C"/>
    <property type="match status" value="1"/>
</dbReference>
<comment type="function">
    <text evidence="7">Catalyzes the NADPH-dependent reduction of N-acetyl-5-glutamyl phosphate to yield N-acetyl-L-glutamate 5-semialdehyde.</text>
</comment>
<dbReference type="PROSITE" id="PS01224">
    <property type="entry name" value="ARGC"/>
    <property type="match status" value="1"/>
</dbReference>
<evidence type="ECO:0000313" key="10">
    <source>
        <dbReference type="EMBL" id="ANX13424.1"/>
    </source>
</evidence>
<dbReference type="PANTHER" id="PTHR32338:SF10">
    <property type="entry name" value="N-ACETYL-GAMMA-GLUTAMYL-PHOSPHATE REDUCTASE, CHLOROPLASTIC-RELATED"/>
    <property type="match status" value="1"/>
</dbReference>
<keyword evidence="7" id="KW-0963">Cytoplasm</keyword>
<dbReference type="EMBL" id="CP016761">
    <property type="protein sequence ID" value="ANX13424.1"/>
    <property type="molecule type" value="Genomic_DNA"/>
</dbReference>
<dbReference type="OrthoDB" id="9801289at2"/>
<dbReference type="PANTHER" id="PTHR32338">
    <property type="entry name" value="N-ACETYL-GAMMA-GLUTAMYL-PHOSPHATE REDUCTASE, CHLOROPLASTIC-RELATED-RELATED"/>
    <property type="match status" value="1"/>
</dbReference>
<dbReference type="GO" id="GO:0003942">
    <property type="term" value="F:N-acetyl-gamma-glutamyl-phosphate reductase activity"/>
    <property type="evidence" value="ECO:0007669"/>
    <property type="project" value="UniProtKB-UniRule"/>
</dbReference>
<dbReference type="Gene3D" id="3.40.50.720">
    <property type="entry name" value="NAD(P)-binding Rossmann-like Domain"/>
    <property type="match status" value="1"/>
</dbReference>
<dbReference type="GO" id="GO:0070401">
    <property type="term" value="F:NADP+ binding"/>
    <property type="evidence" value="ECO:0007669"/>
    <property type="project" value="InterPro"/>
</dbReference>
<dbReference type="NCBIfam" id="TIGR01850">
    <property type="entry name" value="argC"/>
    <property type="match status" value="1"/>
</dbReference>
<dbReference type="Gene3D" id="3.30.360.10">
    <property type="entry name" value="Dihydrodipicolinate Reductase, domain 2"/>
    <property type="match status" value="1"/>
</dbReference>
<evidence type="ECO:0000256" key="6">
    <source>
        <dbReference type="ARBA" id="ARBA00050557"/>
    </source>
</evidence>
<dbReference type="InterPro" id="IPR000706">
    <property type="entry name" value="AGPR_type-1"/>
</dbReference>
<dbReference type="SUPFAM" id="SSF51735">
    <property type="entry name" value="NAD(P)-binding Rossmann-fold domains"/>
    <property type="match status" value="1"/>
</dbReference>
<evidence type="ECO:0000256" key="4">
    <source>
        <dbReference type="ARBA" id="ARBA00022857"/>
    </source>
</evidence>
<accession>A0A1B1Z7M4</accession>
<sequence length="344" mass="38089">MRAGIIGVTGYGGLELFRLLTAHPEIKEVFLYSSSKQGQLLSDEAPHLLGINENKLRSFEQLETDELDVLFCSAPSGVSSELLPPLLDRKMRVIDLAGDFRLKEADTYRKWYGKKPPNTSFVNKAVYGLSEWNKKEIKEAALIANPGCYPTAALLGILPLVKTKLINPKTLIIDAKSGLSGAGASPQKASHFTKANDSLSVYKMNKHQHIPEIEQTLKTLADTEVNITFTTHLVPMTRGIMATMYAELADDIQSHTVSEIFNESYKSKPFVRVFKENTDLFTKQVYGSNYCDLTFAIDERTNRITVVSVIDNLIKGAAGQAVQNMNIMVGLNESEGLQQSPLFP</sequence>
<keyword evidence="4 7" id="KW-0521">NADP</keyword>
<evidence type="ECO:0000256" key="7">
    <source>
        <dbReference type="HAMAP-Rule" id="MF_00150"/>
    </source>
</evidence>
<evidence type="ECO:0000313" key="11">
    <source>
        <dbReference type="Proteomes" id="UP000077412"/>
    </source>
</evidence>
<dbReference type="STRING" id="255247.ABE41_015550"/>
<evidence type="ECO:0000256" key="8">
    <source>
        <dbReference type="PROSITE-ProRule" id="PRU10010"/>
    </source>
</evidence>
<organism evidence="10 11">
    <name type="scientific">Fictibacillus arsenicus</name>
    <dbReference type="NCBI Taxonomy" id="255247"/>
    <lineage>
        <taxon>Bacteria</taxon>
        <taxon>Bacillati</taxon>
        <taxon>Bacillota</taxon>
        <taxon>Bacilli</taxon>
        <taxon>Bacillales</taxon>
        <taxon>Fictibacillaceae</taxon>
        <taxon>Fictibacillus</taxon>
    </lineage>
</organism>
<dbReference type="InterPro" id="IPR058924">
    <property type="entry name" value="AGPR_dimerisation_dom"/>
</dbReference>
<comment type="pathway">
    <text evidence="1 7">Amino-acid biosynthesis; L-arginine biosynthesis; N(2)-acetyl-L-ornithine from L-glutamate: step 3/4.</text>
</comment>
<dbReference type="SUPFAM" id="SSF55347">
    <property type="entry name" value="Glyceraldehyde-3-phosphate dehydrogenase-like, C-terminal domain"/>
    <property type="match status" value="1"/>
</dbReference>
<dbReference type="InterPro" id="IPR023013">
    <property type="entry name" value="AGPR_AS"/>
</dbReference>
<dbReference type="InterPro" id="IPR000534">
    <property type="entry name" value="Semialdehyde_DH_NAD-bd"/>
</dbReference>
<dbReference type="HAMAP" id="MF_00150">
    <property type="entry name" value="ArgC_type1"/>
    <property type="match status" value="1"/>
</dbReference>
<dbReference type="GO" id="GO:0051287">
    <property type="term" value="F:NAD binding"/>
    <property type="evidence" value="ECO:0007669"/>
    <property type="project" value="InterPro"/>
</dbReference>
<keyword evidence="2 7" id="KW-0055">Arginine biosynthesis</keyword>
<name>A0A1B1Z7M4_9BACL</name>
<comment type="catalytic activity">
    <reaction evidence="6 7">
        <text>N-acetyl-L-glutamate 5-semialdehyde + phosphate + NADP(+) = N-acetyl-L-glutamyl 5-phosphate + NADPH + H(+)</text>
        <dbReference type="Rhea" id="RHEA:21588"/>
        <dbReference type="ChEBI" id="CHEBI:15378"/>
        <dbReference type="ChEBI" id="CHEBI:29123"/>
        <dbReference type="ChEBI" id="CHEBI:43474"/>
        <dbReference type="ChEBI" id="CHEBI:57783"/>
        <dbReference type="ChEBI" id="CHEBI:57936"/>
        <dbReference type="ChEBI" id="CHEBI:58349"/>
        <dbReference type="EC" id="1.2.1.38"/>
    </reaction>
</comment>
<evidence type="ECO:0000256" key="2">
    <source>
        <dbReference type="ARBA" id="ARBA00022571"/>
    </source>
</evidence>
<comment type="similarity">
    <text evidence="7">Belongs to the NAGSA dehydrogenase family. Type 1 subfamily.</text>
</comment>
<dbReference type="Pfam" id="PF22698">
    <property type="entry name" value="Semialdhyde_dhC_1"/>
    <property type="match status" value="1"/>
</dbReference>
<dbReference type="RefSeq" id="WP_066292213.1">
    <property type="nucleotide sequence ID" value="NZ_CP016761.1"/>
</dbReference>
<dbReference type="Proteomes" id="UP000077412">
    <property type="component" value="Chromosome"/>
</dbReference>
<reference evidence="10 11" key="1">
    <citation type="submission" date="2016-08" db="EMBL/GenBank/DDBJ databases">
        <title>Complete genome sequence of Fictibacillus arsenicus G25-54, a strain with toxicity to nematodes and a potential arsenic-resistance activity.</title>
        <authorList>
            <person name="Zheng Z."/>
        </authorList>
    </citation>
    <scope>NUCLEOTIDE SEQUENCE [LARGE SCALE GENOMIC DNA]</scope>
    <source>
        <strain evidence="10 11">G25-54</strain>
    </source>
</reference>
<feature type="domain" description="Semialdehyde dehydrogenase NAD-binding" evidence="9">
    <location>
        <begin position="2"/>
        <end position="140"/>
    </location>
</feature>
<dbReference type="KEGG" id="far:ABE41_015550"/>
<gene>
    <name evidence="7" type="primary">argC</name>
    <name evidence="10" type="ORF">ABE41_015550</name>
</gene>
<evidence type="ECO:0000256" key="3">
    <source>
        <dbReference type="ARBA" id="ARBA00022605"/>
    </source>
</evidence>
<keyword evidence="11" id="KW-1185">Reference proteome</keyword>
<evidence type="ECO:0000256" key="1">
    <source>
        <dbReference type="ARBA" id="ARBA00004862"/>
    </source>
</evidence>
<protein>
    <recommendedName>
        <fullName evidence="7">N-acetyl-gamma-glutamyl-phosphate reductase</fullName>
        <shortName evidence="7">AGPR</shortName>
        <ecNumber evidence="7">1.2.1.38</ecNumber>
    </recommendedName>
    <alternativeName>
        <fullName evidence="7">N-acetyl-glutamate semialdehyde dehydrogenase</fullName>
        <shortName evidence="7">NAGSA dehydrogenase</shortName>
    </alternativeName>
</protein>
<dbReference type="AlphaFoldDB" id="A0A1B1Z7M4"/>
<dbReference type="FunFam" id="3.30.360.10:FF:000014">
    <property type="entry name" value="N-acetyl-gamma-glutamyl-phosphate reductase"/>
    <property type="match status" value="1"/>
</dbReference>
<dbReference type="Pfam" id="PF01118">
    <property type="entry name" value="Semialdhyde_dh"/>
    <property type="match status" value="1"/>
</dbReference>
<proteinExistence type="inferred from homology"/>
<dbReference type="CDD" id="cd17895">
    <property type="entry name" value="AGPR_1_N"/>
    <property type="match status" value="1"/>
</dbReference>
<keyword evidence="3 7" id="KW-0028">Amino-acid biosynthesis</keyword>
<dbReference type="EC" id="1.2.1.38" evidence="7"/>
<comment type="subcellular location">
    <subcellularLocation>
        <location evidence="7">Cytoplasm</location>
    </subcellularLocation>
</comment>
<evidence type="ECO:0000259" key="9">
    <source>
        <dbReference type="SMART" id="SM00859"/>
    </source>
</evidence>
<dbReference type="UniPathway" id="UPA00068">
    <property type="reaction ID" value="UER00108"/>
</dbReference>
<dbReference type="GO" id="GO:0006526">
    <property type="term" value="P:L-arginine biosynthetic process"/>
    <property type="evidence" value="ECO:0007669"/>
    <property type="project" value="UniProtKB-UniRule"/>
</dbReference>
<evidence type="ECO:0000256" key="5">
    <source>
        <dbReference type="ARBA" id="ARBA00023002"/>
    </source>
</evidence>
<dbReference type="SMART" id="SM00859">
    <property type="entry name" value="Semialdhyde_dh"/>
    <property type="match status" value="1"/>
</dbReference>
<dbReference type="InterPro" id="IPR036291">
    <property type="entry name" value="NAD(P)-bd_dom_sf"/>
</dbReference>
<dbReference type="InterPro" id="IPR050085">
    <property type="entry name" value="AGPR"/>
</dbReference>